<evidence type="ECO:0000256" key="5">
    <source>
        <dbReference type="ARBA" id="ARBA00023040"/>
    </source>
</evidence>
<comment type="caution">
    <text evidence="13">The sequence shown here is derived from an EMBL/GenBank/DDBJ whole genome shotgun (WGS) entry which is preliminary data.</text>
</comment>
<dbReference type="PRINTS" id="PR01012">
    <property type="entry name" value="NRPEPTIDEYR"/>
</dbReference>
<dbReference type="GO" id="GO:0016020">
    <property type="term" value="C:membrane"/>
    <property type="evidence" value="ECO:0007669"/>
    <property type="project" value="UniProtKB-SubCell"/>
</dbReference>
<dbReference type="FunFam" id="1.20.1070.10:FF:000291">
    <property type="entry name" value="Predicted protein"/>
    <property type="match status" value="1"/>
</dbReference>
<comment type="similarity">
    <text evidence="2 9">Belongs to the G-protein coupled receptor 1 family.</text>
</comment>
<dbReference type="InterPro" id="IPR017452">
    <property type="entry name" value="GPCR_Rhodpsn_7TM"/>
</dbReference>
<evidence type="ECO:0000256" key="4">
    <source>
        <dbReference type="ARBA" id="ARBA00022989"/>
    </source>
</evidence>
<evidence type="ECO:0000256" key="10">
    <source>
        <dbReference type="SAM" id="MobiDB-lite"/>
    </source>
</evidence>
<feature type="transmembrane region" description="Helical" evidence="11">
    <location>
        <begin position="145"/>
        <end position="166"/>
    </location>
</feature>
<keyword evidence="8 9" id="KW-0807">Transducer</keyword>
<evidence type="ECO:0000259" key="12">
    <source>
        <dbReference type="PROSITE" id="PS50262"/>
    </source>
</evidence>
<keyword evidence="6 11" id="KW-0472">Membrane</keyword>
<evidence type="ECO:0000313" key="13">
    <source>
        <dbReference type="EMBL" id="KAK8392352.1"/>
    </source>
</evidence>
<evidence type="ECO:0000256" key="6">
    <source>
        <dbReference type="ARBA" id="ARBA00023136"/>
    </source>
</evidence>
<dbReference type="InterPro" id="IPR000611">
    <property type="entry name" value="NPY_rcpt"/>
</dbReference>
<evidence type="ECO:0000256" key="3">
    <source>
        <dbReference type="ARBA" id="ARBA00022692"/>
    </source>
</evidence>
<protein>
    <recommendedName>
        <fullName evidence="12">G-protein coupled receptors family 1 profile domain-containing protein</fullName>
    </recommendedName>
</protein>
<feature type="transmembrane region" description="Helical" evidence="11">
    <location>
        <begin position="187"/>
        <end position="207"/>
    </location>
</feature>
<feature type="transmembrane region" description="Helical" evidence="11">
    <location>
        <begin position="107"/>
        <end position="133"/>
    </location>
</feature>
<dbReference type="PANTHER" id="PTHR24235">
    <property type="entry name" value="NEUROPEPTIDE Y RECEPTOR"/>
    <property type="match status" value="1"/>
</dbReference>
<dbReference type="PROSITE" id="PS00237">
    <property type="entry name" value="G_PROTEIN_RECEP_F1_1"/>
    <property type="match status" value="1"/>
</dbReference>
<dbReference type="Pfam" id="PF00001">
    <property type="entry name" value="7tm_1"/>
    <property type="match status" value="1"/>
</dbReference>
<dbReference type="CDD" id="cd15392">
    <property type="entry name" value="7tmA_PR4-like"/>
    <property type="match status" value="1"/>
</dbReference>
<reference evidence="13 14" key="1">
    <citation type="submission" date="2023-03" db="EMBL/GenBank/DDBJ databases">
        <title>High-quality genome of Scylla paramamosain provides insights in environmental adaptation.</title>
        <authorList>
            <person name="Zhang L."/>
        </authorList>
    </citation>
    <scope>NUCLEOTIDE SEQUENCE [LARGE SCALE GENOMIC DNA]</scope>
    <source>
        <strain evidence="13">LZ_2023a</strain>
        <tissue evidence="13">Muscle</tissue>
    </source>
</reference>
<dbReference type="EMBL" id="JARAKH010000022">
    <property type="protein sequence ID" value="KAK8392352.1"/>
    <property type="molecule type" value="Genomic_DNA"/>
</dbReference>
<comment type="subcellular location">
    <subcellularLocation>
        <location evidence="1">Membrane</location>
        <topology evidence="1">Multi-pass membrane protein</topology>
    </subcellularLocation>
</comment>
<keyword evidence="3 9" id="KW-0812">Transmembrane</keyword>
<dbReference type="GO" id="GO:0004983">
    <property type="term" value="F:neuropeptide Y receptor activity"/>
    <property type="evidence" value="ECO:0007669"/>
    <property type="project" value="InterPro"/>
</dbReference>
<keyword evidence="4 11" id="KW-1133">Transmembrane helix</keyword>
<sequence>MTAADYRLSKFLAIPENLRNETESVLAQCSANLTSPETLNAACDSCNATGVQRLWEERLCDMPPTPGFDSAVYVLYITILIVAVLGNSVVVYIVCSSEKMRTVTNYFIANLAIGDLCMAIFCVPFSFISTLILKFWPFGGHLCVAVNYLQAVSVFVSAYTLVAISLDRYLAIIYPLRPRMTRCQAKIIIASVWVLSLATTLPVAVYSRLLTPPVNFYALMGRQVCTEDWGSEPSDNESRVAYSVALMLLQYFLPLTVLVFTYSRIAMVVWGKRTLGETPARVDRIARSKRKMTKMMVTVVMVYTLCWLPFNVLMVVRELWVVDSWPYMMQVWALFHWLAMSHTCYNPIILCWMNTKFRSGFCSLAYTLPCLRRWVDSWFFTPDEADLLKATTTFPCHHYPRSASSRLVTISLKDDTIIFKSRNINEDEPETSEAPRHRNSSSNDSNHRLSESLMSEPANHNSNQ</sequence>
<evidence type="ECO:0000256" key="1">
    <source>
        <dbReference type="ARBA" id="ARBA00004141"/>
    </source>
</evidence>
<name>A0AAW0TX87_SCYPA</name>
<dbReference type="PANTHER" id="PTHR24235:SF29">
    <property type="entry name" value="GH23382P"/>
    <property type="match status" value="1"/>
</dbReference>
<proteinExistence type="inferred from homology"/>
<dbReference type="Proteomes" id="UP001487740">
    <property type="component" value="Unassembled WGS sequence"/>
</dbReference>
<feature type="region of interest" description="Disordered" evidence="10">
    <location>
        <begin position="423"/>
        <end position="464"/>
    </location>
</feature>
<feature type="transmembrane region" description="Helical" evidence="11">
    <location>
        <begin position="295"/>
        <end position="314"/>
    </location>
</feature>
<dbReference type="InterPro" id="IPR000276">
    <property type="entry name" value="GPCR_Rhodpsn"/>
</dbReference>
<evidence type="ECO:0000256" key="9">
    <source>
        <dbReference type="RuleBase" id="RU000688"/>
    </source>
</evidence>
<accession>A0AAW0TX87</accession>
<dbReference type="PRINTS" id="PR00237">
    <property type="entry name" value="GPCRRHODOPSN"/>
</dbReference>
<dbReference type="PROSITE" id="PS50262">
    <property type="entry name" value="G_PROTEIN_RECEP_F1_2"/>
    <property type="match status" value="1"/>
</dbReference>
<dbReference type="SMART" id="SM01381">
    <property type="entry name" value="7TM_GPCR_Srsx"/>
    <property type="match status" value="1"/>
</dbReference>
<evidence type="ECO:0000256" key="11">
    <source>
        <dbReference type="SAM" id="Phobius"/>
    </source>
</evidence>
<feature type="transmembrane region" description="Helical" evidence="11">
    <location>
        <begin position="73"/>
        <end position="95"/>
    </location>
</feature>
<organism evidence="13 14">
    <name type="scientific">Scylla paramamosain</name>
    <name type="common">Mud crab</name>
    <dbReference type="NCBI Taxonomy" id="85552"/>
    <lineage>
        <taxon>Eukaryota</taxon>
        <taxon>Metazoa</taxon>
        <taxon>Ecdysozoa</taxon>
        <taxon>Arthropoda</taxon>
        <taxon>Crustacea</taxon>
        <taxon>Multicrustacea</taxon>
        <taxon>Malacostraca</taxon>
        <taxon>Eumalacostraca</taxon>
        <taxon>Eucarida</taxon>
        <taxon>Decapoda</taxon>
        <taxon>Pleocyemata</taxon>
        <taxon>Brachyura</taxon>
        <taxon>Eubrachyura</taxon>
        <taxon>Portunoidea</taxon>
        <taxon>Portunidae</taxon>
        <taxon>Portuninae</taxon>
        <taxon>Scylla</taxon>
    </lineage>
</organism>
<dbReference type="AlphaFoldDB" id="A0AAW0TX87"/>
<dbReference type="Gene3D" id="1.20.1070.10">
    <property type="entry name" value="Rhodopsin 7-helix transmembrane proteins"/>
    <property type="match status" value="1"/>
</dbReference>
<keyword evidence="7 9" id="KW-0675">Receptor</keyword>
<evidence type="ECO:0000256" key="8">
    <source>
        <dbReference type="ARBA" id="ARBA00023224"/>
    </source>
</evidence>
<feature type="transmembrane region" description="Helical" evidence="11">
    <location>
        <begin position="334"/>
        <end position="353"/>
    </location>
</feature>
<keyword evidence="5 9" id="KW-0297">G-protein coupled receptor</keyword>
<evidence type="ECO:0000256" key="2">
    <source>
        <dbReference type="ARBA" id="ARBA00010663"/>
    </source>
</evidence>
<feature type="domain" description="G-protein coupled receptors family 1 profile" evidence="12">
    <location>
        <begin position="86"/>
        <end position="350"/>
    </location>
</feature>
<feature type="transmembrane region" description="Helical" evidence="11">
    <location>
        <begin position="240"/>
        <end position="263"/>
    </location>
</feature>
<evidence type="ECO:0000313" key="14">
    <source>
        <dbReference type="Proteomes" id="UP001487740"/>
    </source>
</evidence>
<evidence type="ECO:0000256" key="7">
    <source>
        <dbReference type="ARBA" id="ARBA00023170"/>
    </source>
</evidence>
<dbReference type="SUPFAM" id="SSF81321">
    <property type="entry name" value="Family A G protein-coupled receptor-like"/>
    <property type="match status" value="1"/>
</dbReference>
<keyword evidence="14" id="KW-1185">Reference proteome</keyword>
<gene>
    <name evidence="13" type="ORF">O3P69_014599</name>
</gene>